<dbReference type="GO" id="GO:0006355">
    <property type="term" value="P:regulation of DNA-templated transcription"/>
    <property type="evidence" value="ECO:0007669"/>
    <property type="project" value="InterPro"/>
</dbReference>
<dbReference type="PROSITE" id="PS50883">
    <property type="entry name" value="EAL"/>
    <property type="match status" value="1"/>
</dbReference>
<organism evidence="5 6">
    <name type="scientific">Candidatus Muproteobacteria bacterium RBG_16_64_11</name>
    <dbReference type="NCBI Taxonomy" id="1817758"/>
    <lineage>
        <taxon>Bacteria</taxon>
        <taxon>Pseudomonadati</taxon>
        <taxon>Pseudomonadota</taxon>
        <taxon>Candidatus Muproteobacteria</taxon>
    </lineage>
</organism>
<dbReference type="NCBIfam" id="TIGR00254">
    <property type="entry name" value="GGDEF"/>
    <property type="match status" value="1"/>
</dbReference>
<dbReference type="FunFam" id="3.30.70.270:FF:000001">
    <property type="entry name" value="Diguanylate cyclase domain protein"/>
    <property type="match status" value="1"/>
</dbReference>
<dbReference type="InterPro" id="IPR001633">
    <property type="entry name" value="EAL_dom"/>
</dbReference>
<dbReference type="SUPFAM" id="SSF55785">
    <property type="entry name" value="PYP-like sensor domain (PAS domain)"/>
    <property type="match status" value="1"/>
</dbReference>
<dbReference type="Pfam" id="PF00989">
    <property type="entry name" value="PAS"/>
    <property type="match status" value="1"/>
</dbReference>
<dbReference type="PROSITE" id="PS50887">
    <property type="entry name" value="GGDEF"/>
    <property type="match status" value="1"/>
</dbReference>
<evidence type="ECO:0000313" key="6">
    <source>
        <dbReference type="Proteomes" id="UP000177925"/>
    </source>
</evidence>
<dbReference type="InterPro" id="IPR013767">
    <property type="entry name" value="PAS_fold"/>
</dbReference>
<dbReference type="PROSITE" id="PS50112">
    <property type="entry name" value="PAS"/>
    <property type="match status" value="1"/>
</dbReference>
<dbReference type="EMBL" id="MFSS01000021">
    <property type="protein sequence ID" value="OGI44541.1"/>
    <property type="molecule type" value="Genomic_DNA"/>
</dbReference>
<dbReference type="Pfam" id="PF00563">
    <property type="entry name" value="EAL"/>
    <property type="match status" value="1"/>
</dbReference>
<evidence type="ECO:0000259" key="4">
    <source>
        <dbReference type="PROSITE" id="PS50887"/>
    </source>
</evidence>
<proteinExistence type="predicted"/>
<sequence length="913" mass="100500">MTLLVFALAGAMAWFGYREYSAAKQMLHANETADHLIRAAGIVAVERGLIAAALGSRRPADAATRQRIEELRRSADQIWQAASGLAATLATANDTNTSFVTAIDTTAHAYNKLRAARERVDGCLSKPPACAVGGPEWIAVVSGFIEAADRMREEIFLAVEAPRQVTQYNLTMKRWAAVASENAGRERGFLAYYIGARQPLPQPVADSLRTYRGVVDRTTGEIIAFSKRPDTEARVVQAVQAMQGEFLGGYERLRRQVYAAAGSGNYPVDAGQWLAASTRAIDTLLAISNVMSQITGEFAYREMQVKTAQMALGLGLMVVTLVLAMVGLTRVRQTANDLFYQKELAEVTLHSIGDAVVTTDAEARVVYLNPVAEELTGWSRVEARGRPLKEVFHIVSGRTREPEPNPVDECLRERRVVGLAGNTVLIRRDGTEYVIEDSAAPIFDYAGKIVGGVMVFYDVSLTRRVPHLLSYHATHDALTGLINRREFERHLAELLVQSRNSGQQHALGYVDLDQFKVVNDICGHNVGDRLLAQLAYLLRARVRDSDILARLGGDEFGMLMENCPIERAVQIADKLRQVVKDFRFVWQDRIFDVGVSIGLVPITADSVSAAELLSEADAACYAAKENGRNRVQVYQPGNLELARRHGEMQWVPRIHKALEEDRFRLYCQTIMPLADDQAMHGEVLLRLEDEDGNLVPPLAFIPAAERYNLMPAIDRWVIRAALSAVGGYLRSQPQPCDLQCSINLSGVSLGDEGLQGYIREQLDLHRVPPAAVCFEITESAAIANLERAAVFMRSLRELGCRFALDDFGSGLSSFAYLKTLPVDYLKIDGTFVRAVADDAVARAMVQAINTVGHVMGIKTVAEYVETGRILDEVRRIGVDYAQGYAIGYPRPIAECLPRCGRTGQGSPDQADSE</sequence>
<dbReference type="SMART" id="SM00091">
    <property type="entry name" value="PAS"/>
    <property type="match status" value="1"/>
</dbReference>
<dbReference type="GO" id="GO:0003824">
    <property type="term" value="F:catalytic activity"/>
    <property type="evidence" value="ECO:0007669"/>
    <property type="project" value="UniProtKB-ARBA"/>
</dbReference>
<evidence type="ECO:0000313" key="5">
    <source>
        <dbReference type="EMBL" id="OGI44541.1"/>
    </source>
</evidence>
<dbReference type="Gene3D" id="3.20.20.450">
    <property type="entry name" value="EAL domain"/>
    <property type="match status" value="1"/>
</dbReference>
<dbReference type="SUPFAM" id="SSF141868">
    <property type="entry name" value="EAL domain-like"/>
    <property type="match status" value="1"/>
</dbReference>
<comment type="caution">
    <text evidence="5">The sequence shown here is derived from an EMBL/GenBank/DDBJ whole genome shotgun (WGS) entry which is preliminary data.</text>
</comment>
<dbReference type="Gene3D" id="3.30.450.20">
    <property type="entry name" value="PAS domain"/>
    <property type="match status" value="1"/>
</dbReference>
<dbReference type="CDD" id="cd01949">
    <property type="entry name" value="GGDEF"/>
    <property type="match status" value="1"/>
</dbReference>
<dbReference type="PROSITE" id="PS50113">
    <property type="entry name" value="PAC"/>
    <property type="match status" value="1"/>
</dbReference>
<feature type="domain" description="PAC" evidence="2">
    <location>
        <begin position="419"/>
        <end position="471"/>
    </location>
</feature>
<dbReference type="STRING" id="1817758.A2150_05310"/>
<dbReference type="CDD" id="cd01948">
    <property type="entry name" value="EAL"/>
    <property type="match status" value="1"/>
</dbReference>
<evidence type="ECO:0000259" key="3">
    <source>
        <dbReference type="PROSITE" id="PS50883"/>
    </source>
</evidence>
<dbReference type="InterPro" id="IPR052155">
    <property type="entry name" value="Biofilm_reg_signaling"/>
</dbReference>
<evidence type="ECO:0000259" key="2">
    <source>
        <dbReference type="PROSITE" id="PS50113"/>
    </source>
</evidence>
<dbReference type="InterPro" id="IPR000014">
    <property type="entry name" value="PAS"/>
</dbReference>
<dbReference type="InterPro" id="IPR029787">
    <property type="entry name" value="Nucleotide_cyclase"/>
</dbReference>
<accession>A0A1F6THF0</accession>
<dbReference type="NCBIfam" id="TIGR00229">
    <property type="entry name" value="sensory_box"/>
    <property type="match status" value="1"/>
</dbReference>
<dbReference type="InterPro" id="IPR013587">
    <property type="entry name" value="Nitrate/nitrite_sensing"/>
</dbReference>
<dbReference type="Pfam" id="PF00990">
    <property type="entry name" value="GGDEF"/>
    <property type="match status" value="1"/>
</dbReference>
<feature type="domain" description="EAL" evidence="3">
    <location>
        <begin position="647"/>
        <end position="903"/>
    </location>
</feature>
<dbReference type="InterPro" id="IPR000700">
    <property type="entry name" value="PAS-assoc_C"/>
</dbReference>
<name>A0A1F6THF0_9PROT</name>
<protein>
    <recommendedName>
        <fullName evidence="7">Diguanylate cyclase</fullName>
    </recommendedName>
</protein>
<feature type="domain" description="PAS" evidence="1">
    <location>
        <begin position="341"/>
        <end position="393"/>
    </location>
</feature>
<dbReference type="SUPFAM" id="SSF55073">
    <property type="entry name" value="Nucleotide cyclase"/>
    <property type="match status" value="1"/>
</dbReference>
<dbReference type="InterPro" id="IPR043128">
    <property type="entry name" value="Rev_trsase/Diguanyl_cyclase"/>
</dbReference>
<dbReference type="InterPro" id="IPR035965">
    <property type="entry name" value="PAS-like_dom_sf"/>
</dbReference>
<evidence type="ECO:0008006" key="7">
    <source>
        <dbReference type="Google" id="ProtNLM"/>
    </source>
</evidence>
<gene>
    <name evidence="5" type="ORF">A2150_05310</name>
</gene>
<dbReference type="Proteomes" id="UP000177925">
    <property type="component" value="Unassembled WGS sequence"/>
</dbReference>
<dbReference type="SMART" id="SM00267">
    <property type="entry name" value="GGDEF"/>
    <property type="match status" value="1"/>
</dbReference>
<dbReference type="CDD" id="cd00130">
    <property type="entry name" value="PAS"/>
    <property type="match status" value="1"/>
</dbReference>
<dbReference type="PANTHER" id="PTHR44757">
    <property type="entry name" value="DIGUANYLATE CYCLASE DGCP"/>
    <property type="match status" value="1"/>
</dbReference>
<dbReference type="InterPro" id="IPR000160">
    <property type="entry name" value="GGDEF_dom"/>
</dbReference>
<dbReference type="AlphaFoldDB" id="A0A1F6THF0"/>
<evidence type="ECO:0000259" key="1">
    <source>
        <dbReference type="PROSITE" id="PS50112"/>
    </source>
</evidence>
<dbReference type="SMART" id="SM00052">
    <property type="entry name" value="EAL"/>
    <property type="match status" value="1"/>
</dbReference>
<dbReference type="Pfam" id="PF08376">
    <property type="entry name" value="NIT"/>
    <property type="match status" value="1"/>
</dbReference>
<dbReference type="Gene3D" id="3.30.70.270">
    <property type="match status" value="1"/>
</dbReference>
<feature type="domain" description="GGDEF" evidence="4">
    <location>
        <begin position="503"/>
        <end position="636"/>
    </location>
</feature>
<dbReference type="InterPro" id="IPR035919">
    <property type="entry name" value="EAL_sf"/>
</dbReference>
<dbReference type="PANTHER" id="PTHR44757:SF4">
    <property type="entry name" value="DIGUANYLATE CYCLASE DGCE-RELATED"/>
    <property type="match status" value="1"/>
</dbReference>
<reference evidence="5 6" key="1">
    <citation type="journal article" date="2016" name="Nat. Commun.">
        <title>Thousands of microbial genomes shed light on interconnected biogeochemical processes in an aquifer system.</title>
        <authorList>
            <person name="Anantharaman K."/>
            <person name="Brown C.T."/>
            <person name="Hug L.A."/>
            <person name="Sharon I."/>
            <person name="Castelle C.J."/>
            <person name="Probst A.J."/>
            <person name="Thomas B.C."/>
            <person name="Singh A."/>
            <person name="Wilkins M.J."/>
            <person name="Karaoz U."/>
            <person name="Brodie E.L."/>
            <person name="Williams K.H."/>
            <person name="Hubbard S.S."/>
            <person name="Banfield J.F."/>
        </authorList>
    </citation>
    <scope>NUCLEOTIDE SEQUENCE [LARGE SCALE GENOMIC DNA]</scope>
</reference>